<accession>A0A1X1RPL3</accession>
<dbReference type="EMBL" id="LQOM01000031">
    <property type="protein sequence ID" value="ORV10949.1"/>
    <property type="molecule type" value="Genomic_DNA"/>
</dbReference>
<dbReference type="STRING" id="28045.AWB95_14145"/>
<organism evidence="2 4">
    <name type="scientific">Mycobacterium celatum</name>
    <dbReference type="NCBI Taxonomy" id="28045"/>
    <lineage>
        <taxon>Bacteria</taxon>
        <taxon>Bacillati</taxon>
        <taxon>Actinomycetota</taxon>
        <taxon>Actinomycetes</taxon>
        <taxon>Mycobacteriales</taxon>
        <taxon>Mycobacteriaceae</taxon>
        <taxon>Mycobacterium</taxon>
    </lineage>
</organism>
<dbReference type="Proteomes" id="UP000193907">
    <property type="component" value="Unassembled WGS sequence"/>
</dbReference>
<keyword evidence="1" id="KW-1133">Transmembrane helix</keyword>
<evidence type="ECO:0000313" key="2">
    <source>
        <dbReference type="EMBL" id="ORV10949.1"/>
    </source>
</evidence>
<dbReference type="AlphaFoldDB" id="A0A1X1RPL3"/>
<dbReference type="RefSeq" id="WP_062540452.1">
    <property type="nucleotide sequence ID" value="NZ_BBUN01000221.1"/>
</dbReference>
<comment type="caution">
    <text evidence="2">The sequence shown here is derived from an EMBL/GenBank/DDBJ whole genome shotgun (WGS) entry which is preliminary data.</text>
</comment>
<feature type="transmembrane region" description="Helical" evidence="1">
    <location>
        <begin position="36"/>
        <end position="53"/>
    </location>
</feature>
<dbReference type="Proteomes" id="UP000230971">
    <property type="component" value="Unassembled WGS sequence"/>
</dbReference>
<keyword evidence="1" id="KW-0812">Transmembrane</keyword>
<dbReference type="OrthoDB" id="4751204at2"/>
<dbReference type="EMBL" id="PDKV01000007">
    <property type="protein sequence ID" value="PIB79557.1"/>
    <property type="molecule type" value="Genomic_DNA"/>
</dbReference>
<evidence type="ECO:0000313" key="5">
    <source>
        <dbReference type="Proteomes" id="UP000230971"/>
    </source>
</evidence>
<name>A0A1X1RPL3_MYCCE</name>
<feature type="transmembrane region" description="Helical" evidence="1">
    <location>
        <begin position="105"/>
        <end position="126"/>
    </location>
</feature>
<evidence type="ECO:0000313" key="4">
    <source>
        <dbReference type="Proteomes" id="UP000193907"/>
    </source>
</evidence>
<gene>
    <name evidence="2" type="ORF">AWB95_14145</name>
    <name evidence="3" type="ORF">CQY23_08290</name>
</gene>
<protein>
    <submittedName>
        <fullName evidence="2">Uncharacterized protein</fullName>
    </submittedName>
</protein>
<keyword evidence="1" id="KW-0472">Membrane</keyword>
<reference evidence="2 4" key="1">
    <citation type="submission" date="2016-01" db="EMBL/GenBank/DDBJ databases">
        <title>The new phylogeny of the genus Mycobacterium.</title>
        <authorList>
            <person name="Tarcisio F."/>
            <person name="Conor M."/>
            <person name="Antonella G."/>
            <person name="Elisabetta G."/>
            <person name="Giulia F.S."/>
            <person name="Sara T."/>
            <person name="Anna F."/>
            <person name="Clotilde B."/>
            <person name="Roberto B."/>
            <person name="Veronica D.S."/>
            <person name="Fabio R."/>
            <person name="Monica P."/>
            <person name="Olivier J."/>
            <person name="Enrico T."/>
            <person name="Nicola S."/>
        </authorList>
    </citation>
    <scope>NUCLEOTIDE SEQUENCE [LARGE SCALE GENOMIC DNA]</scope>
    <source>
        <strain evidence="2 4">DSM 44243</strain>
    </source>
</reference>
<reference evidence="3 5" key="2">
    <citation type="journal article" date="2017" name="Infect. Genet. Evol.">
        <title>The new phylogeny of the genus Mycobacterium: The old and the news.</title>
        <authorList>
            <person name="Tortoli E."/>
            <person name="Fedrizzi T."/>
            <person name="Meehan C.J."/>
            <person name="Trovato A."/>
            <person name="Grottola A."/>
            <person name="Giacobazzi E."/>
            <person name="Serpini G.F."/>
            <person name="Tagliazucchi S."/>
            <person name="Fabio A."/>
            <person name="Bettua C."/>
            <person name="Bertorelli R."/>
            <person name="Frascaro F."/>
            <person name="De Sanctis V."/>
            <person name="Pecorari M."/>
            <person name="Jousson O."/>
            <person name="Segata N."/>
            <person name="Cirillo D.M."/>
        </authorList>
    </citation>
    <scope>NUCLEOTIDE SEQUENCE [LARGE SCALE GENOMIC DNA]</scope>
    <source>
        <strain evidence="3 5">NCTC 12882</strain>
    </source>
</reference>
<feature type="transmembrane region" description="Helical" evidence="1">
    <location>
        <begin position="12"/>
        <end position="30"/>
    </location>
</feature>
<keyword evidence="4" id="KW-1185">Reference proteome</keyword>
<sequence length="243" mass="26878">MRGSGAKSHWRRVLRYGLGAVLCLLTVVAARAGLQWYWSVVMLCGAFLIILGRRRIFRAGVSRTDGEIVCRYIPWYEGNAYYLNLLLPLTGVAMFAAGNDPGNPAWLRSGGIILLVLTPLFTYSAIRMWRRCLLCISPSALTVRLGTIGAELIEIRREVIESVEPKLVPNGVGGQWLQVEISYRALDLSDGTTKTVQLGLGLTVEPVKLVKALVVWNQATNENPTALLDRIERILRGREMAGV</sequence>
<proteinExistence type="predicted"/>
<feature type="transmembrane region" description="Helical" evidence="1">
    <location>
        <begin position="81"/>
        <end position="99"/>
    </location>
</feature>
<evidence type="ECO:0000313" key="3">
    <source>
        <dbReference type="EMBL" id="PIB79557.1"/>
    </source>
</evidence>
<evidence type="ECO:0000256" key="1">
    <source>
        <dbReference type="SAM" id="Phobius"/>
    </source>
</evidence>